<dbReference type="Proteomes" id="UP001160130">
    <property type="component" value="Unassembled WGS sequence"/>
</dbReference>
<keyword evidence="14" id="KW-1185">Reference proteome</keyword>
<dbReference type="GO" id="GO:0004801">
    <property type="term" value="F:transaldolase activity"/>
    <property type="evidence" value="ECO:0007669"/>
    <property type="project" value="UniProtKB-EC"/>
</dbReference>
<evidence type="ECO:0000256" key="4">
    <source>
        <dbReference type="ARBA" id="ARBA00008426"/>
    </source>
</evidence>
<dbReference type="PROSITE" id="PS00958">
    <property type="entry name" value="TRANSALDOLASE_2"/>
    <property type="match status" value="1"/>
</dbReference>
<sequence>MNPAQQLHQAGQSLWLDSINRRMLTTGTLNHYIDEFAVTGLTSNPTILGHAMAASADYDDSLRHLVAQGVQEPEELVYAAALEDLTAAADLLYPTWEATDGIDGYVSLEIPPGLAYDAQASIEVARRLHSQAGRPNLLVKIPGTSAGLTAMEALVAEGIGINVTLLFSDTHYLQTAAAYLRALQRRSAAGQPLHVPSVASVFVSRWDKAVDTMLPAALHGRLGLAMASKVYASYRNLLEDEQWKDLVAAGARPQRALWASTSTKDPSFPDTYYLGRLAAPDTIDTVPEKTLLAFADHGGPVELMKPDYAAAEACLAEVAKHGIDVDALGECLQRQGARAFEADWAALLETIGTKAANL</sequence>
<evidence type="ECO:0000256" key="3">
    <source>
        <dbReference type="ARBA" id="ARBA00004857"/>
    </source>
</evidence>
<evidence type="ECO:0000256" key="2">
    <source>
        <dbReference type="ARBA" id="ARBA00004496"/>
    </source>
</evidence>
<dbReference type="EC" id="2.2.1.2" evidence="5 12"/>
<dbReference type="PIRSF" id="PIRSF036915">
    <property type="entry name" value="Trnald_Bac_Plnt"/>
    <property type="match status" value="1"/>
</dbReference>
<comment type="subcellular location">
    <subcellularLocation>
        <location evidence="2 12">Cytoplasm</location>
    </subcellularLocation>
</comment>
<evidence type="ECO:0000256" key="5">
    <source>
        <dbReference type="ARBA" id="ARBA00013151"/>
    </source>
</evidence>
<organism evidence="13 14">
    <name type="scientific">Mycolicibacterium frederiksbergense</name>
    <dbReference type="NCBI Taxonomy" id="117567"/>
    <lineage>
        <taxon>Bacteria</taxon>
        <taxon>Bacillati</taxon>
        <taxon>Actinomycetota</taxon>
        <taxon>Actinomycetes</taxon>
        <taxon>Mycobacteriales</taxon>
        <taxon>Mycobacteriaceae</taxon>
        <taxon>Mycolicibacterium</taxon>
    </lineage>
</organism>
<keyword evidence="7 12" id="KW-0963">Cytoplasm</keyword>
<dbReference type="RefSeq" id="WP_280832768.1">
    <property type="nucleotide sequence ID" value="NZ_JARXVE010000004.1"/>
</dbReference>
<name>A0ABT6KZI7_9MYCO</name>
<comment type="catalytic activity">
    <reaction evidence="11 12">
        <text>D-sedoheptulose 7-phosphate + D-glyceraldehyde 3-phosphate = D-erythrose 4-phosphate + beta-D-fructose 6-phosphate</text>
        <dbReference type="Rhea" id="RHEA:17053"/>
        <dbReference type="ChEBI" id="CHEBI:16897"/>
        <dbReference type="ChEBI" id="CHEBI:57483"/>
        <dbReference type="ChEBI" id="CHEBI:57634"/>
        <dbReference type="ChEBI" id="CHEBI:59776"/>
        <dbReference type="EC" id="2.2.1.2"/>
    </reaction>
</comment>
<dbReference type="Gene3D" id="3.20.20.70">
    <property type="entry name" value="Aldolase class I"/>
    <property type="match status" value="1"/>
</dbReference>
<keyword evidence="10 12" id="KW-0704">Schiff base</keyword>
<dbReference type="PANTHER" id="PTHR10683:SF31">
    <property type="entry name" value="TRANSALDOLASE"/>
    <property type="match status" value="1"/>
</dbReference>
<evidence type="ECO:0000313" key="13">
    <source>
        <dbReference type="EMBL" id="MDH6196122.1"/>
    </source>
</evidence>
<dbReference type="SUPFAM" id="SSF51569">
    <property type="entry name" value="Aldolase"/>
    <property type="match status" value="1"/>
</dbReference>
<evidence type="ECO:0000256" key="6">
    <source>
        <dbReference type="ARBA" id="ARBA00018292"/>
    </source>
</evidence>
<evidence type="ECO:0000256" key="12">
    <source>
        <dbReference type="HAMAP-Rule" id="MF_00493"/>
    </source>
</evidence>
<comment type="similarity">
    <text evidence="4 12">Belongs to the transaldolase family. Type 2 subfamily.</text>
</comment>
<dbReference type="InterPro" id="IPR004732">
    <property type="entry name" value="Transaldolase_2"/>
</dbReference>
<comment type="pathway">
    <text evidence="3 12">Carbohydrate degradation; pentose phosphate pathway; D-glyceraldehyde 3-phosphate and beta-D-fructose 6-phosphate from D-ribose 5-phosphate and D-xylulose 5-phosphate (non-oxidative stage): step 2/3.</text>
</comment>
<dbReference type="PANTHER" id="PTHR10683">
    <property type="entry name" value="TRANSALDOLASE"/>
    <property type="match status" value="1"/>
</dbReference>
<evidence type="ECO:0000256" key="10">
    <source>
        <dbReference type="ARBA" id="ARBA00023270"/>
    </source>
</evidence>
<dbReference type="EMBL" id="JARXVE010000004">
    <property type="protein sequence ID" value="MDH6196122.1"/>
    <property type="molecule type" value="Genomic_DNA"/>
</dbReference>
<dbReference type="NCBIfam" id="NF002881">
    <property type="entry name" value="PRK03343.1"/>
    <property type="match status" value="1"/>
</dbReference>
<evidence type="ECO:0000256" key="11">
    <source>
        <dbReference type="ARBA" id="ARBA00048810"/>
    </source>
</evidence>
<feature type="active site" description="Schiff-base intermediate with substrate" evidence="12">
    <location>
        <position position="140"/>
    </location>
</feature>
<dbReference type="InterPro" id="IPR013785">
    <property type="entry name" value="Aldolase_TIM"/>
</dbReference>
<dbReference type="InterPro" id="IPR018225">
    <property type="entry name" value="Transaldolase_AS"/>
</dbReference>
<dbReference type="CDD" id="cd00955">
    <property type="entry name" value="Transaldolase_like"/>
    <property type="match status" value="1"/>
</dbReference>
<evidence type="ECO:0000256" key="1">
    <source>
        <dbReference type="ARBA" id="ARBA00003518"/>
    </source>
</evidence>
<reference evidence="13 14" key="1">
    <citation type="submission" date="2023-04" db="EMBL/GenBank/DDBJ databases">
        <title>Forest soil microbial communities from Buena Vista Peninsula, Colon Province, Panama.</title>
        <authorList>
            <person name="Bouskill N."/>
        </authorList>
    </citation>
    <scope>NUCLEOTIDE SEQUENCE [LARGE SCALE GENOMIC DNA]</scope>
    <source>
        <strain evidence="13 14">AC80</strain>
    </source>
</reference>
<evidence type="ECO:0000256" key="9">
    <source>
        <dbReference type="ARBA" id="ARBA00023126"/>
    </source>
</evidence>
<comment type="caution">
    <text evidence="13">The sequence shown here is derived from an EMBL/GenBank/DDBJ whole genome shotgun (WGS) entry which is preliminary data.</text>
</comment>
<keyword evidence="9 12" id="KW-0570">Pentose shunt</keyword>
<accession>A0ABT6KZI7</accession>
<gene>
    <name evidence="12" type="primary">tal</name>
    <name evidence="13" type="ORF">M2272_002765</name>
</gene>
<evidence type="ECO:0000313" key="14">
    <source>
        <dbReference type="Proteomes" id="UP001160130"/>
    </source>
</evidence>
<evidence type="ECO:0000256" key="7">
    <source>
        <dbReference type="ARBA" id="ARBA00022490"/>
    </source>
</evidence>
<keyword evidence="8 12" id="KW-0808">Transferase</keyword>
<proteinExistence type="inferred from homology"/>
<dbReference type="Pfam" id="PF00923">
    <property type="entry name" value="TAL_FSA"/>
    <property type="match status" value="1"/>
</dbReference>
<protein>
    <recommendedName>
        <fullName evidence="6 12">Transaldolase</fullName>
        <ecNumber evidence="5 12">2.2.1.2</ecNumber>
    </recommendedName>
</protein>
<comment type="function">
    <text evidence="1 12">Transaldolase is important for the balance of metabolites in the pentose-phosphate pathway.</text>
</comment>
<dbReference type="HAMAP" id="MF_00493">
    <property type="entry name" value="Transaldolase_2"/>
    <property type="match status" value="1"/>
</dbReference>
<dbReference type="NCBIfam" id="TIGR00876">
    <property type="entry name" value="tal_mycobact"/>
    <property type="match status" value="1"/>
</dbReference>
<evidence type="ECO:0000256" key="8">
    <source>
        <dbReference type="ARBA" id="ARBA00022679"/>
    </source>
</evidence>
<dbReference type="InterPro" id="IPR001585">
    <property type="entry name" value="TAL/FSA"/>
</dbReference>